<sequence length="70" mass="7645">MGRTLEDCGISAVRTARSHPVAKTASCATVHLSTALLDVILDCSKMSLKTLIQDDVTYWLKDIPRAFLVP</sequence>
<proteinExistence type="predicted"/>
<dbReference type="AlphaFoldDB" id="A0A1I8AII2"/>
<evidence type="ECO:0000313" key="2">
    <source>
        <dbReference type="WBParaSite" id="L893_g5814.t1"/>
    </source>
</evidence>
<name>A0A1I8AII2_9BILA</name>
<evidence type="ECO:0000313" key="1">
    <source>
        <dbReference type="Proteomes" id="UP000095287"/>
    </source>
</evidence>
<dbReference type="Proteomes" id="UP000095287">
    <property type="component" value="Unplaced"/>
</dbReference>
<protein>
    <submittedName>
        <fullName evidence="2">Uncharacterized protein</fullName>
    </submittedName>
</protein>
<reference evidence="2" key="1">
    <citation type="submission" date="2016-11" db="UniProtKB">
        <authorList>
            <consortium name="WormBaseParasite"/>
        </authorList>
    </citation>
    <scope>IDENTIFICATION</scope>
</reference>
<dbReference type="WBParaSite" id="L893_g5814.t1">
    <property type="protein sequence ID" value="L893_g5814.t1"/>
    <property type="gene ID" value="L893_g5814"/>
</dbReference>
<keyword evidence="1" id="KW-1185">Reference proteome</keyword>
<accession>A0A1I8AII2</accession>
<organism evidence="1 2">
    <name type="scientific">Steinernema glaseri</name>
    <dbReference type="NCBI Taxonomy" id="37863"/>
    <lineage>
        <taxon>Eukaryota</taxon>
        <taxon>Metazoa</taxon>
        <taxon>Ecdysozoa</taxon>
        <taxon>Nematoda</taxon>
        <taxon>Chromadorea</taxon>
        <taxon>Rhabditida</taxon>
        <taxon>Tylenchina</taxon>
        <taxon>Panagrolaimomorpha</taxon>
        <taxon>Strongyloidoidea</taxon>
        <taxon>Steinernematidae</taxon>
        <taxon>Steinernema</taxon>
    </lineage>
</organism>